<dbReference type="EC" id="2.4.-.-" evidence="5"/>
<reference evidence="5 6" key="1">
    <citation type="submission" date="2023-05" db="EMBL/GenBank/DDBJ databases">
        <title>Microbacterium dauci sp.nov., Isolated from Carrot Rhizosphere Soil.</title>
        <authorList>
            <person name="Xiao Z."/>
            <person name="Zheng J."/>
        </authorList>
    </citation>
    <scope>NUCLEOTIDE SEQUENCE [LARGE SCALE GENOMIC DNA]</scope>
    <source>
        <strain evidence="5 6">LX3-4</strain>
    </source>
</reference>
<evidence type="ECO:0000259" key="4">
    <source>
        <dbReference type="Pfam" id="PF13439"/>
    </source>
</evidence>
<gene>
    <name evidence="5" type="ORF">QNI14_08325</name>
</gene>
<organism evidence="5 6">
    <name type="scientific">Microbacterium dauci</name>
    <dbReference type="NCBI Taxonomy" id="3048008"/>
    <lineage>
        <taxon>Bacteria</taxon>
        <taxon>Bacillati</taxon>
        <taxon>Actinomycetota</taxon>
        <taxon>Actinomycetes</taxon>
        <taxon>Micrococcales</taxon>
        <taxon>Microbacteriaceae</taxon>
        <taxon>Microbacterium</taxon>
    </lineage>
</organism>
<dbReference type="PANTHER" id="PTHR12526">
    <property type="entry name" value="GLYCOSYLTRANSFERASE"/>
    <property type="match status" value="1"/>
</dbReference>
<evidence type="ECO:0000313" key="5">
    <source>
        <dbReference type="EMBL" id="MDJ1114458.1"/>
    </source>
</evidence>
<keyword evidence="1 5" id="KW-0328">Glycosyltransferase</keyword>
<dbReference type="Proteomes" id="UP001321481">
    <property type="component" value="Unassembled WGS sequence"/>
</dbReference>
<dbReference type="Gene3D" id="3.40.50.2000">
    <property type="entry name" value="Glycogen Phosphorylase B"/>
    <property type="match status" value="2"/>
</dbReference>
<sequence length="369" mass="39342">MSHSPGTGGAEHSLATLVEEALKRDHDVLLSLPIADEQRIRELLPQSDHVSIVSHRWVRMMQGARPVLSGPLRILVATVDAVAFARWLKSSRADAVIVNSTTIPQASLAARLARIPAVTMIREAIKTNPALPSFLPKSLIAWSIRVFSHSTIAVSEYAGEQIGSATHVVHPEVPLSSILADRPERLTLHLVMAGTLSKEKGQLDAVEAVRVARDRGVEVILDLYGQAAPDRLNHLNRAIASAGLEHAVTHRGESRSMMEVFGNADLSLVCSGNEAFGRVTAESINAGTPVIGYDNGGTSEILREGGGMLCDPSPESLADAIVRLATDRALLRELRSACELRIASGGAGGTASTVLELIESVVRSRTIGQ</sequence>
<dbReference type="CDD" id="cd03801">
    <property type="entry name" value="GT4_PimA-like"/>
    <property type="match status" value="1"/>
</dbReference>
<keyword evidence="2 5" id="KW-0808">Transferase</keyword>
<dbReference type="InterPro" id="IPR001296">
    <property type="entry name" value="Glyco_trans_1"/>
</dbReference>
<dbReference type="Pfam" id="PF00534">
    <property type="entry name" value="Glycos_transf_1"/>
    <property type="match status" value="1"/>
</dbReference>
<dbReference type="RefSeq" id="WP_283716077.1">
    <property type="nucleotide sequence ID" value="NZ_JASJND010000005.1"/>
</dbReference>
<evidence type="ECO:0000256" key="2">
    <source>
        <dbReference type="ARBA" id="ARBA00022679"/>
    </source>
</evidence>
<dbReference type="EMBL" id="JASJND010000005">
    <property type="protein sequence ID" value="MDJ1114458.1"/>
    <property type="molecule type" value="Genomic_DNA"/>
</dbReference>
<protein>
    <submittedName>
        <fullName evidence="5">Glycosyltransferase family 4 protein</fullName>
        <ecNumber evidence="5">2.4.-.-</ecNumber>
    </submittedName>
</protein>
<evidence type="ECO:0000256" key="1">
    <source>
        <dbReference type="ARBA" id="ARBA00022676"/>
    </source>
</evidence>
<comment type="caution">
    <text evidence="5">The sequence shown here is derived from an EMBL/GenBank/DDBJ whole genome shotgun (WGS) entry which is preliminary data.</text>
</comment>
<keyword evidence="6" id="KW-1185">Reference proteome</keyword>
<feature type="domain" description="Glycosyl transferase family 1" evidence="3">
    <location>
        <begin position="190"/>
        <end position="335"/>
    </location>
</feature>
<dbReference type="Pfam" id="PF13439">
    <property type="entry name" value="Glyco_transf_4"/>
    <property type="match status" value="1"/>
</dbReference>
<dbReference type="InterPro" id="IPR028098">
    <property type="entry name" value="Glyco_trans_4-like_N"/>
</dbReference>
<dbReference type="GO" id="GO:0016757">
    <property type="term" value="F:glycosyltransferase activity"/>
    <property type="evidence" value="ECO:0007669"/>
    <property type="project" value="UniProtKB-KW"/>
</dbReference>
<proteinExistence type="predicted"/>
<feature type="domain" description="Glycosyltransferase subfamily 4-like N-terminal" evidence="4">
    <location>
        <begin position="8"/>
        <end position="163"/>
    </location>
</feature>
<accession>A0ABT6ZE63</accession>
<name>A0ABT6ZE63_9MICO</name>
<dbReference type="SUPFAM" id="SSF53756">
    <property type="entry name" value="UDP-Glycosyltransferase/glycogen phosphorylase"/>
    <property type="match status" value="1"/>
</dbReference>
<evidence type="ECO:0000313" key="6">
    <source>
        <dbReference type="Proteomes" id="UP001321481"/>
    </source>
</evidence>
<evidence type="ECO:0000259" key="3">
    <source>
        <dbReference type="Pfam" id="PF00534"/>
    </source>
</evidence>